<reference evidence="10 11" key="1">
    <citation type="submission" date="2016-07" db="EMBL/GenBank/DDBJ databases">
        <title>Pervasive Adenine N6-methylation of Active Genes in Fungi.</title>
        <authorList>
            <consortium name="DOE Joint Genome Institute"/>
            <person name="Mondo S.J."/>
            <person name="Dannebaum R.O."/>
            <person name="Kuo R.C."/>
            <person name="Labutti K."/>
            <person name="Haridas S."/>
            <person name="Kuo A."/>
            <person name="Salamov A."/>
            <person name="Ahrendt S.R."/>
            <person name="Lipzen A."/>
            <person name="Sullivan W."/>
            <person name="Andreopoulos W.B."/>
            <person name="Clum A."/>
            <person name="Lindquist E."/>
            <person name="Daum C."/>
            <person name="Ramamoorthy G.K."/>
            <person name="Gryganskyi A."/>
            <person name="Culley D."/>
            <person name="Magnuson J.K."/>
            <person name="James T.Y."/>
            <person name="O'Malley M.A."/>
            <person name="Stajich J.E."/>
            <person name="Spatafora J.W."/>
            <person name="Visel A."/>
            <person name="Grigoriev I.V."/>
        </authorList>
    </citation>
    <scope>NUCLEOTIDE SEQUENCE [LARGE SCALE GENOMIC DNA]</scope>
    <source>
        <strain evidence="10 11">62-1032</strain>
    </source>
</reference>
<dbReference type="FunFam" id="1.20.1250.20:FF:000011">
    <property type="entry name" value="MFS multidrug transporter, putative"/>
    <property type="match status" value="1"/>
</dbReference>
<comment type="subcellular location">
    <subcellularLocation>
        <location evidence="1">Cell membrane</location>
        <topology evidence="1">Multi-pass membrane protein</topology>
    </subcellularLocation>
</comment>
<keyword evidence="4 8" id="KW-0812">Transmembrane</keyword>
<evidence type="ECO:0000313" key="10">
    <source>
        <dbReference type="EMBL" id="ORY81203.1"/>
    </source>
</evidence>
<name>A0A1Y2FBD7_9BASI</name>
<dbReference type="InterPro" id="IPR020846">
    <property type="entry name" value="MFS_dom"/>
</dbReference>
<feature type="transmembrane region" description="Helical" evidence="8">
    <location>
        <begin position="215"/>
        <end position="234"/>
    </location>
</feature>
<feature type="transmembrane region" description="Helical" evidence="8">
    <location>
        <begin position="455"/>
        <end position="475"/>
    </location>
</feature>
<dbReference type="GO" id="GO:0022857">
    <property type="term" value="F:transmembrane transporter activity"/>
    <property type="evidence" value="ECO:0007669"/>
    <property type="project" value="InterPro"/>
</dbReference>
<comment type="similarity">
    <text evidence="7">Belongs to the major facilitator superfamily. DHA1 family. Polyamines/proton antiporter (TC 2.A.1.2.16) subfamily.</text>
</comment>
<feature type="transmembrane region" description="Helical" evidence="8">
    <location>
        <begin position="302"/>
        <end position="322"/>
    </location>
</feature>
<keyword evidence="6 8" id="KW-0472">Membrane</keyword>
<feature type="transmembrane region" description="Helical" evidence="8">
    <location>
        <begin position="182"/>
        <end position="203"/>
    </location>
</feature>
<evidence type="ECO:0000256" key="1">
    <source>
        <dbReference type="ARBA" id="ARBA00004651"/>
    </source>
</evidence>
<gene>
    <name evidence="10" type="ORF">BCR35DRAFT_304046</name>
</gene>
<dbReference type="GO" id="GO:0005886">
    <property type="term" value="C:plasma membrane"/>
    <property type="evidence" value="ECO:0007669"/>
    <property type="project" value="UniProtKB-SubCell"/>
</dbReference>
<protein>
    <submittedName>
        <fullName evidence="10">Major facilitator superfamily domain-containing protein</fullName>
    </submittedName>
</protein>
<dbReference type="AlphaFoldDB" id="A0A1Y2FBD7"/>
<feature type="transmembrane region" description="Helical" evidence="8">
    <location>
        <begin position="549"/>
        <end position="569"/>
    </location>
</feature>
<keyword evidence="2" id="KW-0813">Transport</keyword>
<evidence type="ECO:0000256" key="8">
    <source>
        <dbReference type="SAM" id="Phobius"/>
    </source>
</evidence>
<dbReference type="InParanoid" id="A0A1Y2FBD7"/>
<evidence type="ECO:0000256" key="5">
    <source>
        <dbReference type="ARBA" id="ARBA00022989"/>
    </source>
</evidence>
<dbReference type="FunCoup" id="A0A1Y2FBD7">
    <property type="interactions" value="122"/>
</dbReference>
<dbReference type="CDD" id="cd17323">
    <property type="entry name" value="MFS_Tpo1_MDR_like"/>
    <property type="match status" value="1"/>
</dbReference>
<dbReference type="STRING" id="106004.A0A1Y2FBD7"/>
<organism evidence="10 11">
    <name type="scientific">Leucosporidium creatinivorum</name>
    <dbReference type="NCBI Taxonomy" id="106004"/>
    <lineage>
        <taxon>Eukaryota</taxon>
        <taxon>Fungi</taxon>
        <taxon>Dikarya</taxon>
        <taxon>Basidiomycota</taxon>
        <taxon>Pucciniomycotina</taxon>
        <taxon>Microbotryomycetes</taxon>
        <taxon>Leucosporidiales</taxon>
        <taxon>Leucosporidium</taxon>
    </lineage>
</organism>
<dbReference type="PROSITE" id="PS50850">
    <property type="entry name" value="MFS"/>
    <property type="match status" value="1"/>
</dbReference>
<dbReference type="PANTHER" id="PTHR23502">
    <property type="entry name" value="MAJOR FACILITATOR SUPERFAMILY"/>
    <property type="match status" value="1"/>
</dbReference>
<feature type="transmembrane region" description="Helical" evidence="8">
    <location>
        <begin position="147"/>
        <end position="170"/>
    </location>
</feature>
<dbReference type="OrthoDB" id="9986881at2759"/>
<feature type="transmembrane region" description="Helical" evidence="8">
    <location>
        <begin position="487"/>
        <end position="513"/>
    </location>
</feature>
<comment type="caution">
    <text evidence="10">The sequence shown here is derived from an EMBL/GenBank/DDBJ whole genome shotgun (WGS) entry which is preliminary data.</text>
</comment>
<keyword evidence="5 8" id="KW-1133">Transmembrane helix</keyword>
<dbReference type="Pfam" id="PF07690">
    <property type="entry name" value="MFS_1"/>
    <property type="match status" value="1"/>
</dbReference>
<dbReference type="SUPFAM" id="SSF103473">
    <property type="entry name" value="MFS general substrate transporter"/>
    <property type="match status" value="1"/>
</dbReference>
<feature type="domain" description="Major facilitator superfamily (MFS) profile" evidence="9">
    <location>
        <begin position="149"/>
        <end position="575"/>
    </location>
</feature>
<feature type="transmembrane region" description="Helical" evidence="8">
    <location>
        <begin position="377"/>
        <end position="402"/>
    </location>
</feature>
<dbReference type="EMBL" id="MCGR01000023">
    <property type="protein sequence ID" value="ORY81203.1"/>
    <property type="molecule type" value="Genomic_DNA"/>
</dbReference>
<keyword evidence="3" id="KW-1003">Cell membrane</keyword>
<feature type="transmembrane region" description="Helical" evidence="8">
    <location>
        <begin position="414"/>
        <end position="434"/>
    </location>
</feature>
<evidence type="ECO:0000256" key="3">
    <source>
        <dbReference type="ARBA" id="ARBA00022475"/>
    </source>
</evidence>
<keyword evidence="11" id="KW-1185">Reference proteome</keyword>
<feature type="transmembrane region" description="Helical" evidence="8">
    <location>
        <begin position="525"/>
        <end position="543"/>
    </location>
</feature>
<evidence type="ECO:0000256" key="7">
    <source>
        <dbReference type="ARBA" id="ARBA00038459"/>
    </source>
</evidence>
<proteinExistence type="inferred from homology"/>
<sequence>MPPKQKKAALAAYRPLPFPSPFGTAYVLDPLPPAVDEDDLESNAHRRRNSAAGWSSDTLCTWEEFAVDDKLVDGVSTSSSKEPEAGVVLRFTQWIDRKLGPKLTELDIARYTEAYTEGYGTPSDPHVVRFLAGDSQDPIIWSTARKWVVLLTSGSATFAVAFGSSVYVGGAELMVYQFRQSVTVILLGLSFYVGGMGIGPMLWAPASELIGRRPVFIATFVPFFLFQIGCAVAQNLETLIICRMLAGSIGSAPLTNSAGIVGDVFTAHERGVAMAVYALMPFLGPVFGPIVGGYVGSWKWHWLFWVTTILAGICLVGGALIPETHAPVILRRRAMALSAATGKTYKSLFDVNVRGRGVPSIKTYFTRPFVLLFREPIVMLFALYAAIIYGILYLMFGCYPVVFVQDRGWEEGPAGLPFIAVGIGMLFGMAGTVYDSMIYGKKLAKADGPLPPEERLRGACVGGVLLPISLAWFAASAKPTVHWLAPTLAGGLFGCSMLLIFMGGTAYLVDTYLTVAASAMAANSFMRSLFAAAFPLFTLYMFQTLGAPWSLGLLSFVTLACAPIPFLFFKFGHTIRERSPYAASNPSTH</sequence>
<accession>A0A1Y2FBD7</accession>
<dbReference type="PANTHER" id="PTHR23502:SF186">
    <property type="entry name" value="MAJOR FACILITATOR SUPERFAMILY (MFS) PROFILE DOMAIN-CONTAINING PROTEIN"/>
    <property type="match status" value="1"/>
</dbReference>
<feature type="transmembrane region" description="Helical" evidence="8">
    <location>
        <begin position="274"/>
        <end position="296"/>
    </location>
</feature>
<dbReference type="InterPro" id="IPR036259">
    <property type="entry name" value="MFS_trans_sf"/>
</dbReference>
<evidence type="ECO:0000313" key="11">
    <source>
        <dbReference type="Proteomes" id="UP000193467"/>
    </source>
</evidence>
<evidence type="ECO:0000259" key="9">
    <source>
        <dbReference type="PROSITE" id="PS50850"/>
    </source>
</evidence>
<evidence type="ECO:0000256" key="2">
    <source>
        <dbReference type="ARBA" id="ARBA00022448"/>
    </source>
</evidence>
<dbReference type="Gene3D" id="1.20.1250.20">
    <property type="entry name" value="MFS general substrate transporter like domains"/>
    <property type="match status" value="1"/>
</dbReference>
<dbReference type="InterPro" id="IPR011701">
    <property type="entry name" value="MFS"/>
</dbReference>
<evidence type="ECO:0000256" key="4">
    <source>
        <dbReference type="ARBA" id="ARBA00022692"/>
    </source>
</evidence>
<evidence type="ECO:0000256" key="6">
    <source>
        <dbReference type="ARBA" id="ARBA00023136"/>
    </source>
</evidence>
<dbReference type="Proteomes" id="UP000193467">
    <property type="component" value="Unassembled WGS sequence"/>
</dbReference>